<dbReference type="AlphaFoldDB" id="A0A2I0R6A3"/>
<gene>
    <name evidence="6" type="ORF">CW751_01850</name>
</gene>
<dbReference type="Pfam" id="PF00271">
    <property type="entry name" value="Helicase_C"/>
    <property type="match status" value="1"/>
</dbReference>
<protein>
    <recommendedName>
        <fullName evidence="8">Helicase SNF2</fullName>
    </recommendedName>
</protein>
<proteinExistence type="predicted"/>
<dbReference type="PANTHER" id="PTHR10799">
    <property type="entry name" value="SNF2/RAD54 HELICASE FAMILY"/>
    <property type="match status" value="1"/>
</dbReference>
<dbReference type="InterPro" id="IPR001650">
    <property type="entry name" value="Helicase_C-like"/>
</dbReference>
<dbReference type="PROSITE" id="PS51194">
    <property type="entry name" value="HELICASE_CTER"/>
    <property type="match status" value="1"/>
</dbReference>
<dbReference type="SUPFAM" id="SSF52540">
    <property type="entry name" value="P-loop containing nucleoside triphosphate hydrolases"/>
    <property type="match status" value="2"/>
</dbReference>
<dbReference type="InterPro" id="IPR014001">
    <property type="entry name" value="Helicase_ATP-bd"/>
</dbReference>
<accession>A0A2I0R6A3</accession>
<name>A0A2I0R6A3_9FLAO</name>
<sequence length="1227" mass="142484">MLTKKDSVINLLNEYIEDNADYLVIERAYSIFPNLIREKNHSFFFECQGSQLYPYDVFIDISNYSKLQTSCSCPYEGFGICKHVVASFHQLIQLIDQEEIDVEEPKKTIKFRSSITTIPHENGVIDIDELNKMNFRSGSYYYSPLTITAINKDNIEGFYDTYREEFDLKISFHRNDNRILLNCSCKSPYPCGHKSLFLQEIFKRFGPNYFADDYIERIKKQKLESAGFDPSLGFDDLFTLNITTDGVAVKEKVKNIFNKNQVKSLFGTEANHTFYLPNTSEDSSNYGVTICFEKQGNSILNVFPMYGKLNKAQTKISTKFREIDAYDFVDILPLFDNKSDKDLIISGVQLASQYSQVDSQTIDIESVKSLVYQFKDLVSHEISFPFLVWNNRKSMINKNLTPLSFKKEEVVPVLKISDKKPFYQLDFKVKFDNHTYGVNSKQILLTPLGVIKDEVLYPIQNPETAYHLMKTKEKSRINVINKGIEQLKTDVIAPFSKVFEIDFKGIKASKPTTKQKKENVEKHVYLSDENGEYIVIHPVVKYGKSLISPESMEKVWKSEKKLTYLERNKELEADFIAEIRALHPRFEQQTKYYHLTTDEALSGFWLMQVIDQLKEKNIRVFGLNDLKTIKYNLNKPSFSMGLSSGTDWFDMEIDIAFGDQKVDLKQLQKSIVKKSNYVELKDGTIGILPKEWIEKYKKYFKLGQVKKDKIEISNFQFNIIDELYEEETNAPKFLEELHQKKQRLLNLKELKDVPTLKGIEATLRDYQKEGLNWMVFLHENKLGGCLADDMGLGKTLQTIAFFQYLKNLPKKDRSPLPHLVVAPTSLMFNWQAEIEKFAPKMKVLPFIGANRHDLQKEIEKNDIILTTYGSMIKDIEMHKDLQYNYVVLDESQAIKNPQSQRFKAVRLLKANNRLALTGTPIENNTFDLYSQFSFLNPGIFGSINHFKSTFAEAIDRDQDEYSSELLSRMIHPFLLRRTKLQVAKELPSKTESVIYCEMGKKQRKVYEDYKLYFRQKLQEQIEEEGINKSQMYILQGLTKLRQICNSTALADKEKDQGNDSAKLDELVRHLTEKVNNHKILVFSQFVGMLSLVKERLEQEGIVFEYLDGQTRNREEKVNNFQNNDKIRVFLISLKAGGTGLNLTEADYVYLIDPWWNPAVESQAIDRCYRIGQDKKVMAYRMICNDTIEEKIVQLQDKKKAVAADVIRVDKEKKSFDKGDVEMFFGMS</sequence>
<evidence type="ECO:0000313" key="6">
    <source>
        <dbReference type="EMBL" id="PKR82105.1"/>
    </source>
</evidence>
<dbReference type="RefSeq" id="WP_101333250.1">
    <property type="nucleotide sequence ID" value="NZ_PJNI01000001.1"/>
</dbReference>
<dbReference type="GO" id="GO:0005524">
    <property type="term" value="F:ATP binding"/>
    <property type="evidence" value="ECO:0007669"/>
    <property type="project" value="InterPro"/>
</dbReference>
<keyword evidence="2" id="KW-0863">Zinc-finger</keyword>
<dbReference type="InterPro" id="IPR027417">
    <property type="entry name" value="P-loop_NTPase"/>
</dbReference>
<evidence type="ECO:0000256" key="1">
    <source>
        <dbReference type="ARBA" id="ARBA00022801"/>
    </source>
</evidence>
<evidence type="ECO:0000313" key="7">
    <source>
        <dbReference type="Proteomes" id="UP000236654"/>
    </source>
</evidence>
<dbReference type="PROSITE" id="PS51192">
    <property type="entry name" value="HELICASE_ATP_BIND_1"/>
    <property type="match status" value="1"/>
</dbReference>
<feature type="domain" description="SWIM-type" evidence="3">
    <location>
        <begin position="55"/>
        <end position="92"/>
    </location>
</feature>
<dbReference type="GO" id="GO:0016787">
    <property type="term" value="F:hydrolase activity"/>
    <property type="evidence" value="ECO:0007669"/>
    <property type="project" value="UniProtKB-KW"/>
</dbReference>
<dbReference type="InterPro" id="IPR038718">
    <property type="entry name" value="SNF2-like_sf"/>
</dbReference>
<feature type="domain" description="Helicase C-terminal" evidence="5">
    <location>
        <begin position="1062"/>
        <end position="1214"/>
    </location>
</feature>
<dbReference type="CDD" id="cd18012">
    <property type="entry name" value="DEXQc_arch_SWI2_SNF2"/>
    <property type="match status" value="1"/>
</dbReference>
<feature type="domain" description="Helicase ATP-binding" evidence="4">
    <location>
        <begin position="775"/>
        <end position="938"/>
    </location>
</feature>
<dbReference type="GO" id="GO:0008270">
    <property type="term" value="F:zinc ion binding"/>
    <property type="evidence" value="ECO:0007669"/>
    <property type="project" value="UniProtKB-KW"/>
</dbReference>
<keyword evidence="7" id="KW-1185">Reference proteome</keyword>
<dbReference type="InterPro" id="IPR049730">
    <property type="entry name" value="SNF2/RAD54-like_C"/>
</dbReference>
<evidence type="ECO:0008006" key="8">
    <source>
        <dbReference type="Google" id="ProtNLM"/>
    </source>
</evidence>
<dbReference type="InterPro" id="IPR007527">
    <property type="entry name" value="Znf_SWIM"/>
</dbReference>
<dbReference type="SMART" id="SM00490">
    <property type="entry name" value="HELICc"/>
    <property type="match status" value="1"/>
</dbReference>
<keyword evidence="1" id="KW-0378">Hydrolase</keyword>
<keyword evidence="2" id="KW-0862">Zinc</keyword>
<organism evidence="6 7">
    <name type="scientific">Brumimicrobium salinarum</name>
    <dbReference type="NCBI Taxonomy" id="2058658"/>
    <lineage>
        <taxon>Bacteria</taxon>
        <taxon>Pseudomonadati</taxon>
        <taxon>Bacteroidota</taxon>
        <taxon>Flavobacteriia</taxon>
        <taxon>Flavobacteriales</taxon>
        <taxon>Crocinitomicaceae</taxon>
        <taxon>Brumimicrobium</taxon>
    </lineage>
</organism>
<dbReference type="Pfam" id="PF04434">
    <property type="entry name" value="SWIM"/>
    <property type="match status" value="1"/>
</dbReference>
<reference evidence="6 7" key="1">
    <citation type="submission" date="2017-12" db="EMBL/GenBank/DDBJ databases">
        <title>The draft genome sequence of Brumimicrobium saltpan LHR20.</title>
        <authorList>
            <person name="Do Z.-J."/>
            <person name="Luo H.-R."/>
        </authorList>
    </citation>
    <scope>NUCLEOTIDE SEQUENCE [LARGE SCALE GENOMIC DNA]</scope>
    <source>
        <strain evidence="6 7">LHR20</strain>
    </source>
</reference>
<comment type="caution">
    <text evidence="6">The sequence shown here is derived from an EMBL/GenBank/DDBJ whole genome shotgun (WGS) entry which is preliminary data.</text>
</comment>
<dbReference type="InterPro" id="IPR000330">
    <property type="entry name" value="SNF2_N"/>
</dbReference>
<dbReference type="EMBL" id="PJNI01000001">
    <property type="protein sequence ID" value="PKR82105.1"/>
    <property type="molecule type" value="Genomic_DNA"/>
</dbReference>
<dbReference type="Gene3D" id="3.40.50.10810">
    <property type="entry name" value="Tandem AAA-ATPase domain"/>
    <property type="match status" value="1"/>
</dbReference>
<feature type="domain" description="SWIM-type" evidence="3">
    <location>
        <begin position="168"/>
        <end position="202"/>
    </location>
</feature>
<evidence type="ECO:0000259" key="3">
    <source>
        <dbReference type="PROSITE" id="PS50966"/>
    </source>
</evidence>
<dbReference type="SMART" id="SM00487">
    <property type="entry name" value="DEXDc"/>
    <property type="match status" value="1"/>
</dbReference>
<dbReference type="OrthoDB" id="9760715at2"/>
<dbReference type="Pfam" id="PF00176">
    <property type="entry name" value="SNF2-rel_dom"/>
    <property type="match status" value="1"/>
</dbReference>
<keyword evidence="2" id="KW-0479">Metal-binding</keyword>
<evidence type="ECO:0000256" key="2">
    <source>
        <dbReference type="PROSITE-ProRule" id="PRU00325"/>
    </source>
</evidence>
<dbReference type="Gene3D" id="3.40.50.300">
    <property type="entry name" value="P-loop containing nucleotide triphosphate hydrolases"/>
    <property type="match status" value="1"/>
</dbReference>
<dbReference type="Proteomes" id="UP000236654">
    <property type="component" value="Unassembled WGS sequence"/>
</dbReference>
<evidence type="ECO:0000259" key="5">
    <source>
        <dbReference type="PROSITE" id="PS51194"/>
    </source>
</evidence>
<dbReference type="PROSITE" id="PS50966">
    <property type="entry name" value="ZF_SWIM"/>
    <property type="match status" value="2"/>
</dbReference>
<dbReference type="CDD" id="cd18793">
    <property type="entry name" value="SF2_C_SNF"/>
    <property type="match status" value="1"/>
</dbReference>
<evidence type="ECO:0000259" key="4">
    <source>
        <dbReference type="PROSITE" id="PS51192"/>
    </source>
</evidence>